<dbReference type="EMBL" id="DVKS01000195">
    <property type="protein sequence ID" value="HIT42774.1"/>
    <property type="molecule type" value="Genomic_DNA"/>
</dbReference>
<protein>
    <submittedName>
        <fullName evidence="1">Class I SAM-dependent methyltransferase</fullName>
    </submittedName>
</protein>
<gene>
    <name evidence="1" type="ORF">IAB60_11895</name>
</gene>
<keyword evidence="1" id="KW-0808">Transferase</keyword>
<dbReference type="InterPro" id="IPR029063">
    <property type="entry name" value="SAM-dependent_MTases_sf"/>
</dbReference>
<evidence type="ECO:0000313" key="2">
    <source>
        <dbReference type="Proteomes" id="UP000886860"/>
    </source>
</evidence>
<dbReference type="Proteomes" id="UP000886860">
    <property type="component" value="Unassembled WGS sequence"/>
</dbReference>
<keyword evidence="1" id="KW-0489">Methyltransferase</keyword>
<dbReference type="CDD" id="cd02440">
    <property type="entry name" value="AdoMet_MTases"/>
    <property type="match status" value="1"/>
</dbReference>
<dbReference type="SUPFAM" id="SSF53335">
    <property type="entry name" value="S-adenosyl-L-methionine-dependent methyltransferases"/>
    <property type="match status" value="1"/>
</dbReference>
<dbReference type="AlphaFoldDB" id="A0A9D1KGA8"/>
<evidence type="ECO:0000313" key="1">
    <source>
        <dbReference type="EMBL" id="HIT42774.1"/>
    </source>
</evidence>
<comment type="caution">
    <text evidence="1">The sequence shown here is derived from an EMBL/GenBank/DDBJ whole genome shotgun (WGS) entry which is preliminary data.</text>
</comment>
<sequence length="231" mass="25377">MEERYYERMAAAYLRGVAAAKDIRVPEKTAALFAGKWEEMTGEDVKKLLLAGQSLGIRLHYFKRSSGELPRVKRTLGILRGLSFQSLLDMGSGRGVFLIPFLEAFPGIRTLSLDLLPGRAEFLQTLSAGGISNLTAIQGDICKEEIPENAFDIVTLLEVLEHIPNAELAVKRAVEIAAKYVIVSVPSKPDDNPEHIHLLTKPVLTKMFTEAGCKKLHFDGVNGHLILLAAV</sequence>
<dbReference type="GO" id="GO:0032259">
    <property type="term" value="P:methylation"/>
    <property type="evidence" value="ECO:0007669"/>
    <property type="project" value="UniProtKB-KW"/>
</dbReference>
<accession>A0A9D1KGA8</accession>
<dbReference type="Gene3D" id="3.40.50.150">
    <property type="entry name" value="Vaccinia Virus protein VP39"/>
    <property type="match status" value="1"/>
</dbReference>
<name>A0A9D1KGA8_9FIRM</name>
<dbReference type="GO" id="GO:0008168">
    <property type="term" value="F:methyltransferase activity"/>
    <property type="evidence" value="ECO:0007669"/>
    <property type="project" value="UniProtKB-KW"/>
</dbReference>
<organism evidence="1 2">
    <name type="scientific">Candidatus Caccovicinus merdipullorum</name>
    <dbReference type="NCBI Taxonomy" id="2840724"/>
    <lineage>
        <taxon>Bacteria</taxon>
        <taxon>Bacillati</taxon>
        <taxon>Bacillota</taxon>
        <taxon>Clostridia</taxon>
        <taxon>Eubacteriales</taxon>
        <taxon>Candidatus Caccovicinus</taxon>
    </lineage>
</organism>
<dbReference type="Pfam" id="PF13489">
    <property type="entry name" value="Methyltransf_23"/>
    <property type="match status" value="1"/>
</dbReference>
<proteinExistence type="predicted"/>
<reference evidence="1" key="1">
    <citation type="submission" date="2020-10" db="EMBL/GenBank/DDBJ databases">
        <authorList>
            <person name="Gilroy R."/>
        </authorList>
    </citation>
    <scope>NUCLEOTIDE SEQUENCE</scope>
    <source>
        <strain evidence="1">CHK123-3438</strain>
    </source>
</reference>
<reference evidence="1" key="2">
    <citation type="journal article" date="2021" name="PeerJ">
        <title>Extensive microbial diversity within the chicken gut microbiome revealed by metagenomics and culture.</title>
        <authorList>
            <person name="Gilroy R."/>
            <person name="Ravi A."/>
            <person name="Getino M."/>
            <person name="Pursley I."/>
            <person name="Horton D.L."/>
            <person name="Alikhan N.F."/>
            <person name="Baker D."/>
            <person name="Gharbi K."/>
            <person name="Hall N."/>
            <person name="Watson M."/>
            <person name="Adriaenssens E.M."/>
            <person name="Foster-Nyarko E."/>
            <person name="Jarju S."/>
            <person name="Secka A."/>
            <person name="Antonio M."/>
            <person name="Oren A."/>
            <person name="Chaudhuri R.R."/>
            <person name="La Ragione R."/>
            <person name="Hildebrand F."/>
            <person name="Pallen M.J."/>
        </authorList>
    </citation>
    <scope>NUCLEOTIDE SEQUENCE</scope>
    <source>
        <strain evidence="1">CHK123-3438</strain>
    </source>
</reference>